<keyword evidence="1" id="KW-1133">Transmembrane helix</keyword>
<feature type="transmembrane region" description="Helical" evidence="1">
    <location>
        <begin position="130"/>
        <end position="154"/>
    </location>
</feature>
<dbReference type="Proteomes" id="UP001162891">
    <property type="component" value="Chromosome"/>
</dbReference>
<name>A0ABM7X2I3_9BACT</name>
<reference evidence="3" key="1">
    <citation type="journal article" date="2022" name="Int. J. Syst. Evol. Microbiol.">
        <title>Anaeromyxobacter oryzae sp. nov., Anaeromyxobacter diazotrophicus sp. nov. and Anaeromyxobacter paludicola sp. nov., isolated from paddy soils.</title>
        <authorList>
            <person name="Itoh H."/>
            <person name="Xu Z."/>
            <person name="Mise K."/>
            <person name="Masuda Y."/>
            <person name="Ushijima N."/>
            <person name="Hayakawa C."/>
            <person name="Shiratori Y."/>
            <person name="Senoo K."/>
        </authorList>
    </citation>
    <scope>NUCLEOTIDE SEQUENCE [LARGE SCALE GENOMIC DNA]</scope>
    <source>
        <strain evidence="3">Red232</strain>
    </source>
</reference>
<dbReference type="RefSeq" id="WP_248355224.1">
    <property type="nucleotide sequence ID" value="NZ_AP025591.1"/>
</dbReference>
<proteinExistence type="predicted"/>
<sequence>MSAPVAPNPHARALLSGALATLGLTAAHHAYGAVRYATPWRLHGAIVALGIGLVMAGVSSVYRRHLDTPLGRLAGWALAIMVLVFPVLVIGLFESLYNHVAKDVLFFSGAPRDLLARMFPPPTYEMPNDAWFELTGVLQVVPAALACGALLRFVRALRAAGRMVRPLRAGATG</sequence>
<feature type="transmembrane region" description="Helical" evidence="1">
    <location>
        <begin position="73"/>
        <end position="93"/>
    </location>
</feature>
<evidence type="ECO:0000313" key="3">
    <source>
        <dbReference type="Proteomes" id="UP001162891"/>
    </source>
</evidence>
<accession>A0ABM7X2I3</accession>
<evidence type="ECO:0000313" key="2">
    <source>
        <dbReference type="EMBL" id="BDG05992.1"/>
    </source>
</evidence>
<protein>
    <submittedName>
        <fullName evidence="2">Uncharacterized protein</fullName>
    </submittedName>
</protein>
<keyword evidence="1" id="KW-0812">Transmembrane</keyword>
<feature type="transmembrane region" description="Helical" evidence="1">
    <location>
        <begin position="42"/>
        <end position="61"/>
    </location>
</feature>
<keyword evidence="3" id="KW-1185">Reference proteome</keyword>
<evidence type="ECO:0000256" key="1">
    <source>
        <dbReference type="SAM" id="Phobius"/>
    </source>
</evidence>
<organism evidence="2 3">
    <name type="scientific">Anaeromyxobacter oryzae</name>
    <dbReference type="NCBI Taxonomy" id="2918170"/>
    <lineage>
        <taxon>Bacteria</taxon>
        <taxon>Pseudomonadati</taxon>
        <taxon>Myxococcota</taxon>
        <taxon>Myxococcia</taxon>
        <taxon>Myxococcales</taxon>
        <taxon>Cystobacterineae</taxon>
        <taxon>Anaeromyxobacteraceae</taxon>
        <taxon>Anaeromyxobacter</taxon>
    </lineage>
</organism>
<gene>
    <name evidence="2" type="ORF">AMOR_49880</name>
</gene>
<keyword evidence="1" id="KW-0472">Membrane</keyword>
<dbReference type="EMBL" id="AP025591">
    <property type="protein sequence ID" value="BDG05992.1"/>
    <property type="molecule type" value="Genomic_DNA"/>
</dbReference>